<proteinExistence type="predicted"/>
<evidence type="ECO:0000256" key="3">
    <source>
        <dbReference type="SAM" id="SignalP"/>
    </source>
</evidence>
<evidence type="ECO:0000256" key="1">
    <source>
        <dbReference type="SAM" id="MobiDB-lite"/>
    </source>
</evidence>
<dbReference type="InterPro" id="IPR013783">
    <property type="entry name" value="Ig-like_fold"/>
</dbReference>
<evidence type="ECO:0000313" key="6">
    <source>
        <dbReference type="Proteomes" id="UP000182253"/>
    </source>
</evidence>
<dbReference type="CDD" id="cd00063">
    <property type="entry name" value="FN3"/>
    <property type="match status" value="1"/>
</dbReference>
<name>A0A1F6UVT2_9BACT</name>
<keyword evidence="3" id="KW-0732">Signal</keyword>
<dbReference type="EMBL" id="MFTL01000017">
    <property type="protein sequence ID" value="OGI61473.1"/>
    <property type="molecule type" value="Genomic_DNA"/>
</dbReference>
<feature type="domain" description="Fibronectin type-III" evidence="4">
    <location>
        <begin position="224"/>
        <end position="314"/>
    </location>
</feature>
<dbReference type="Proteomes" id="UP000182253">
    <property type="component" value="Unassembled WGS sequence"/>
</dbReference>
<dbReference type="InterPro" id="IPR003961">
    <property type="entry name" value="FN3_dom"/>
</dbReference>
<feature type="region of interest" description="Disordered" evidence="1">
    <location>
        <begin position="667"/>
        <end position="700"/>
    </location>
</feature>
<protein>
    <recommendedName>
        <fullName evidence="4">Fibronectin type-III domain-containing protein</fullName>
    </recommendedName>
</protein>
<dbReference type="SUPFAM" id="SSF49265">
    <property type="entry name" value="Fibronectin type III"/>
    <property type="match status" value="2"/>
</dbReference>
<feature type="transmembrane region" description="Helical" evidence="2">
    <location>
        <begin position="829"/>
        <end position="858"/>
    </location>
</feature>
<organism evidence="5 6">
    <name type="scientific">Candidatus Nomurabacteria bacterium RIFCSPHIGHO2_01_FULL_39_9</name>
    <dbReference type="NCBI Taxonomy" id="1801735"/>
    <lineage>
        <taxon>Bacteria</taxon>
        <taxon>Candidatus Nomuraibacteriota</taxon>
    </lineage>
</organism>
<dbReference type="Gene3D" id="2.60.40.10">
    <property type="entry name" value="Immunoglobulins"/>
    <property type="match status" value="2"/>
</dbReference>
<keyword evidence="2" id="KW-0812">Transmembrane</keyword>
<dbReference type="STRING" id="1801735.A2645_00835"/>
<reference evidence="5 6" key="1">
    <citation type="journal article" date="2016" name="Nat. Commun.">
        <title>Thousands of microbial genomes shed light on interconnected biogeochemical processes in an aquifer system.</title>
        <authorList>
            <person name="Anantharaman K."/>
            <person name="Brown C.T."/>
            <person name="Hug L.A."/>
            <person name="Sharon I."/>
            <person name="Castelle C.J."/>
            <person name="Probst A.J."/>
            <person name="Thomas B.C."/>
            <person name="Singh A."/>
            <person name="Wilkins M.J."/>
            <person name="Karaoz U."/>
            <person name="Brodie E.L."/>
            <person name="Williams K.H."/>
            <person name="Hubbard S.S."/>
            <person name="Banfield J.F."/>
        </authorList>
    </citation>
    <scope>NUCLEOTIDE SEQUENCE [LARGE SCALE GENOMIC DNA]</scope>
</reference>
<gene>
    <name evidence="5" type="ORF">A2645_00835</name>
</gene>
<dbReference type="InterPro" id="IPR001434">
    <property type="entry name" value="OmcB-like_DUF11"/>
</dbReference>
<evidence type="ECO:0000259" key="4">
    <source>
        <dbReference type="PROSITE" id="PS50853"/>
    </source>
</evidence>
<dbReference type="InterPro" id="IPR036116">
    <property type="entry name" value="FN3_sf"/>
</dbReference>
<feature type="chain" id="PRO_5009225714" description="Fibronectin type-III domain-containing protein" evidence="3">
    <location>
        <begin position="31"/>
        <end position="877"/>
    </location>
</feature>
<comment type="caution">
    <text evidence="5">The sequence shown here is derived from an EMBL/GenBank/DDBJ whole genome shotgun (WGS) entry which is preliminary data.</text>
</comment>
<dbReference type="Pfam" id="PF01345">
    <property type="entry name" value="DUF11"/>
    <property type="match status" value="1"/>
</dbReference>
<evidence type="ECO:0000313" key="5">
    <source>
        <dbReference type="EMBL" id="OGI61473.1"/>
    </source>
</evidence>
<keyword evidence="2" id="KW-1133">Transmembrane helix</keyword>
<sequence>MNIMKNTIKTLILTGLILGALFAISSPALAAQPIISGVNVSNISQTSATLNATIDPQGESTSAWFEYPVPAMVSQTNGIVASQPISYNVTGLTCGTTYNFNVGAINMSGQVISNNSFQTSPCAQAPTVVTATASNITQTSADLGGSVNPNGSSTTAWFEYNGQPISGCPSQNIGSGNAAVQVTPCTKSGLQPGQSYAATLNAASLGGTDLKTINFSTQSVAAPTISNVNISNIAQTSVTLNATINPNGSNTSAQFEVSPSWNPVGQTNNINSTQTISYNLTSLTCGGTYNVQVNAINLGGSVLSSQYPFTTSGCGNSPTMTTVAASGISSSGATLNGTYNANGLATTTWFEYDTDGNVPFANSTSQILQGTGSGAISATIGSLSASTTYYFRACGTNAQGTNCGSVLNFQTSPIQSGCSGCGGGQVFPPTATTVAASSFSTSGATLNGSYNANGYSTTTWFQYGTSSSSLNLSTSPVTQGTGSGSMSATVTGLANNTYYFRAAAQNTYGTVYGGTLSFTIGNSQITAACADGIDNDGDSKIDLNDPGCASITDTDEYNAPINTSNLPQALTTIATDKTSSTAKLNALVVINGGPVSTEAWFEYGKTVSLGQATSHSVVGSAGQIPFSQTISSLSAGTIYFYRAGAKNSYGTNYGPVMFFQTAVTQNTTDNNTNNNNTSDNNTTNNTLNNTNTNSNTNISSTTEDNVTVTISADKADVKSGDIINYTVAVKNNGNKTITNTSVKVLLPKDVDFKKSDVGSYNVSDNTVSVNIGALEPAKESNISIEAKVNKNVKDGDILLATVNLAFTGSDNEQKESLAYATNKVIELPLAAAAGLAGGAGSALGWFLIVIGVALLAFLGQQLYAEGKLNALLKLFKR</sequence>
<keyword evidence="2" id="KW-0472">Membrane</keyword>
<dbReference type="AlphaFoldDB" id="A0A1F6UVT2"/>
<evidence type="ECO:0000256" key="2">
    <source>
        <dbReference type="SAM" id="Phobius"/>
    </source>
</evidence>
<feature type="signal peptide" evidence="3">
    <location>
        <begin position="1"/>
        <end position="30"/>
    </location>
</feature>
<accession>A0A1F6UVT2</accession>
<dbReference type="PROSITE" id="PS50853">
    <property type="entry name" value="FN3"/>
    <property type="match status" value="1"/>
</dbReference>
<dbReference type="SMART" id="SM00060">
    <property type="entry name" value="FN3"/>
    <property type="match status" value="6"/>
</dbReference>
<dbReference type="Gene3D" id="2.60.40.1170">
    <property type="entry name" value="Mu homology domain, subdomain B"/>
    <property type="match status" value="1"/>
</dbReference>